<evidence type="ECO:0000256" key="8">
    <source>
        <dbReference type="PROSITE-ProRule" id="PRU00283"/>
    </source>
</evidence>
<evidence type="ECO:0000256" key="3">
    <source>
        <dbReference type="ARBA" id="ARBA00022741"/>
    </source>
</evidence>
<evidence type="ECO:0000256" key="1">
    <source>
        <dbReference type="ARBA" id="ARBA00004245"/>
    </source>
</evidence>
<dbReference type="GO" id="GO:0008017">
    <property type="term" value="F:microtubule binding"/>
    <property type="evidence" value="ECO:0007669"/>
    <property type="project" value="InterPro"/>
</dbReference>
<keyword evidence="6" id="KW-0505">Motor protein</keyword>
<dbReference type="PANTHER" id="PTHR47968:SF13">
    <property type="entry name" value="KINESIN-LIKE PROTEIN KIF19 ISOFORM X1"/>
    <property type="match status" value="1"/>
</dbReference>
<evidence type="ECO:0000256" key="2">
    <source>
        <dbReference type="ARBA" id="ARBA00022701"/>
    </source>
</evidence>
<gene>
    <name evidence="10" type="ORF">X801_03243</name>
</gene>
<name>A0A1S8X2B8_OPIVI</name>
<dbReference type="InterPro" id="IPR027417">
    <property type="entry name" value="P-loop_NTPase"/>
</dbReference>
<dbReference type="InterPro" id="IPR001752">
    <property type="entry name" value="Kinesin_motor_dom"/>
</dbReference>
<reference evidence="10 11" key="1">
    <citation type="submission" date="2015-03" db="EMBL/GenBank/DDBJ databases">
        <title>Draft genome of the nematode, Opisthorchis viverrini.</title>
        <authorList>
            <person name="Mitreva M."/>
        </authorList>
    </citation>
    <scope>NUCLEOTIDE SEQUENCE [LARGE SCALE GENOMIC DNA]</scope>
    <source>
        <strain evidence="10">Khon Kaen</strain>
    </source>
</reference>
<keyword evidence="7" id="KW-0963">Cytoplasm</keyword>
<evidence type="ECO:0000313" key="10">
    <source>
        <dbReference type="EMBL" id="OON20864.1"/>
    </source>
</evidence>
<keyword evidence="11" id="KW-1185">Reference proteome</keyword>
<dbReference type="GO" id="GO:0007018">
    <property type="term" value="P:microtubule-based movement"/>
    <property type="evidence" value="ECO:0007669"/>
    <property type="project" value="InterPro"/>
</dbReference>
<dbReference type="Pfam" id="PF00225">
    <property type="entry name" value="Kinesin"/>
    <property type="match status" value="1"/>
</dbReference>
<keyword evidence="5" id="KW-0175">Coiled coil</keyword>
<dbReference type="InterPro" id="IPR036961">
    <property type="entry name" value="Kinesin_motor_dom_sf"/>
</dbReference>
<organism evidence="10 11">
    <name type="scientific">Opisthorchis viverrini</name>
    <name type="common">Southeast Asian liver fluke</name>
    <dbReference type="NCBI Taxonomy" id="6198"/>
    <lineage>
        <taxon>Eukaryota</taxon>
        <taxon>Metazoa</taxon>
        <taxon>Spiralia</taxon>
        <taxon>Lophotrochozoa</taxon>
        <taxon>Platyhelminthes</taxon>
        <taxon>Trematoda</taxon>
        <taxon>Digenea</taxon>
        <taxon>Opisthorchiida</taxon>
        <taxon>Opisthorchiata</taxon>
        <taxon>Opisthorchiidae</taxon>
        <taxon>Opisthorchis</taxon>
    </lineage>
</organism>
<dbReference type="GO" id="GO:0003777">
    <property type="term" value="F:microtubule motor activity"/>
    <property type="evidence" value="ECO:0007669"/>
    <property type="project" value="InterPro"/>
</dbReference>
<dbReference type="EMBL" id="KV892399">
    <property type="protein sequence ID" value="OON20864.1"/>
    <property type="molecule type" value="Genomic_DNA"/>
</dbReference>
<comment type="similarity">
    <text evidence="8">Belongs to the TRAFAC class myosin-kinesin ATPase superfamily. Kinesin family.</text>
</comment>
<evidence type="ECO:0000256" key="5">
    <source>
        <dbReference type="ARBA" id="ARBA00023054"/>
    </source>
</evidence>
<keyword evidence="4" id="KW-0067">ATP-binding</keyword>
<keyword evidence="7" id="KW-0206">Cytoskeleton</keyword>
<evidence type="ECO:0000256" key="6">
    <source>
        <dbReference type="ARBA" id="ARBA00023175"/>
    </source>
</evidence>
<dbReference type="Proteomes" id="UP000243686">
    <property type="component" value="Unassembled WGS sequence"/>
</dbReference>
<dbReference type="PROSITE" id="PS50067">
    <property type="entry name" value="KINESIN_MOTOR_2"/>
    <property type="match status" value="1"/>
</dbReference>
<proteinExistence type="inferred from homology"/>
<dbReference type="SUPFAM" id="SSF52540">
    <property type="entry name" value="P-loop containing nucleoside triphosphate hydrolases"/>
    <property type="match status" value="1"/>
</dbReference>
<comment type="caution">
    <text evidence="8">Lacks conserved residue(s) required for the propagation of feature annotation.</text>
</comment>
<keyword evidence="3" id="KW-0547">Nucleotide-binding</keyword>
<sequence length="103" mass="11473">MLNNLRNCAPFLISLVDPADEGDGGLRSKRNRNREYTFDHAFDETSTQEEVFRLTTFSLIEHVANGFNATVFASGSTVAILINCLQYSFEAAKTARVPATLQR</sequence>
<dbReference type="Gene3D" id="3.40.850.10">
    <property type="entry name" value="Kinesin motor domain"/>
    <property type="match status" value="1"/>
</dbReference>
<protein>
    <recommendedName>
        <fullName evidence="9">Kinesin motor domain-containing protein</fullName>
    </recommendedName>
</protein>
<accession>A0A1S8X2B8</accession>
<dbReference type="PANTHER" id="PTHR47968">
    <property type="entry name" value="CENTROMERE PROTEIN E"/>
    <property type="match status" value="1"/>
</dbReference>
<dbReference type="InterPro" id="IPR027640">
    <property type="entry name" value="Kinesin-like_fam"/>
</dbReference>
<evidence type="ECO:0000256" key="4">
    <source>
        <dbReference type="ARBA" id="ARBA00022840"/>
    </source>
</evidence>
<evidence type="ECO:0000259" key="9">
    <source>
        <dbReference type="PROSITE" id="PS50067"/>
    </source>
</evidence>
<dbReference type="GO" id="GO:0005524">
    <property type="term" value="F:ATP binding"/>
    <property type="evidence" value="ECO:0007669"/>
    <property type="project" value="UniProtKB-KW"/>
</dbReference>
<evidence type="ECO:0000313" key="11">
    <source>
        <dbReference type="Proteomes" id="UP000243686"/>
    </source>
</evidence>
<dbReference type="GO" id="GO:0005874">
    <property type="term" value="C:microtubule"/>
    <property type="evidence" value="ECO:0007669"/>
    <property type="project" value="UniProtKB-KW"/>
</dbReference>
<keyword evidence="2" id="KW-0493">Microtubule</keyword>
<evidence type="ECO:0000256" key="7">
    <source>
        <dbReference type="ARBA" id="ARBA00023212"/>
    </source>
</evidence>
<feature type="domain" description="Kinesin motor" evidence="9">
    <location>
        <begin position="1"/>
        <end position="103"/>
    </location>
</feature>
<comment type="subcellular location">
    <subcellularLocation>
        <location evidence="1">Cytoplasm</location>
        <location evidence="1">Cytoskeleton</location>
    </subcellularLocation>
</comment>
<dbReference type="AlphaFoldDB" id="A0A1S8X2B8"/>